<proteinExistence type="predicted"/>
<dbReference type="KEGG" id="ssm:Spirs_3143"/>
<keyword evidence="2" id="KW-1185">Reference proteome</keyword>
<reference evidence="1 2" key="1">
    <citation type="journal article" date="2010" name="Stand. Genomic Sci.">
        <title>Complete genome sequence of Spirochaeta smaragdinae type strain (SEBR 4228).</title>
        <authorList>
            <person name="Mavromatis K."/>
            <person name="Yasawong M."/>
            <person name="Chertkov O."/>
            <person name="Lapidus A."/>
            <person name="Lucas S."/>
            <person name="Nolan M."/>
            <person name="Del Rio T.G."/>
            <person name="Tice H."/>
            <person name="Cheng J.F."/>
            <person name="Pitluck S."/>
            <person name="Liolios K."/>
            <person name="Ivanova N."/>
            <person name="Tapia R."/>
            <person name="Han C."/>
            <person name="Bruce D."/>
            <person name="Goodwin L."/>
            <person name="Pati A."/>
            <person name="Chen A."/>
            <person name="Palaniappan K."/>
            <person name="Land M."/>
            <person name="Hauser L."/>
            <person name="Chang Y.J."/>
            <person name="Jeffries C.D."/>
            <person name="Detter J.C."/>
            <person name="Rohde M."/>
            <person name="Brambilla E."/>
            <person name="Spring S."/>
            <person name="Goker M."/>
            <person name="Sikorski J."/>
            <person name="Woyke T."/>
            <person name="Bristow J."/>
            <person name="Eisen J.A."/>
            <person name="Markowitz V."/>
            <person name="Hugenholtz P."/>
            <person name="Klenk H.P."/>
            <person name="Kyrpides N.C."/>
        </authorList>
    </citation>
    <scope>NUCLEOTIDE SEQUENCE [LARGE SCALE GENOMIC DNA]</scope>
    <source>
        <strain evidence="2">DSM 11293 / JCM 15392 / SEBR 4228</strain>
    </source>
</reference>
<evidence type="ECO:0000313" key="2">
    <source>
        <dbReference type="Proteomes" id="UP000002318"/>
    </source>
</evidence>
<evidence type="ECO:0008006" key="3">
    <source>
        <dbReference type="Google" id="ProtNLM"/>
    </source>
</evidence>
<dbReference type="eggNOG" id="ENOG502ZPBI">
    <property type="taxonomic scope" value="Bacteria"/>
</dbReference>
<name>E1R5B3_SEDSS</name>
<dbReference type="EMBL" id="CP002116">
    <property type="protein sequence ID" value="ADK82241.1"/>
    <property type="molecule type" value="Genomic_DNA"/>
</dbReference>
<sequence length="103" mass="11392">MLPREGFLKIGKTGNRPLSSSDRAALIRKGNEQYNSGNVELAKRIFITTGYSDGLIRVGDRCIENGDPLEALRLYWLASAPGKVDALLEQTASVIRRWLSEGE</sequence>
<organism evidence="1 2">
    <name type="scientific">Sediminispirochaeta smaragdinae (strain DSM 11293 / JCM 15392 / SEBR 4228)</name>
    <name type="common">Spirochaeta smaragdinae</name>
    <dbReference type="NCBI Taxonomy" id="573413"/>
    <lineage>
        <taxon>Bacteria</taxon>
        <taxon>Pseudomonadati</taxon>
        <taxon>Spirochaetota</taxon>
        <taxon>Spirochaetia</taxon>
        <taxon>Spirochaetales</taxon>
        <taxon>Spirochaetaceae</taxon>
        <taxon>Sediminispirochaeta</taxon>
    </lineage>
</organism>
<gene>
    <name evidence="1" type="ordered locus">Spirs_3143</name>
</gene>
<dbReference type="AlphaFoldDB" id="E1R5B3"/>
<evidence type="ECO:0000313" key="1">
    <source>
        <dbReference type="EMBL" id="ADK82241.1"/>
    </source>
</evidence>
<dbReference type="STRING" id="573413.Spirs_3143"/>
<accession>E1R5B3</accession>
<dbReference type="HOGENOM" id="CLU_2157247_0_0_12"/>
<protein>
    <recommendedName>
        <fullName evidence="3">Sel1 domain protein repeat-containing protein</fullName>
    </recommendedName>
</protein>
<dbReference type="Proteomes" id="UP000002318">
    <property type="component" value="Chromosome"/>
</dbReference>